<dbReference type="OrthoDB" id="2724023at2"/>
<gene>
    <name evidence="4" type="ORF">ETP43_16545</name>
</gene>
<comment type="caution">
    <text evidence="4">The sequence shown here is derived from an EMBL/GenBank/DDBJ whole genome shotgun (WGS) entry which is preliminary data.</text>
</comment>
<evidence type="ECO:0000313" key="5">
    <source>
        <dbReference type="Proteomes" id="UP000290106"/>
    </source>
</evidence>
<reference evidence="4 5" key="1">
    <citation type="submission" date="2019-01" db="EMBL/GenBank/DDBJ databases">
        <title>Blautia sp. nov. KGMB01111 isolated human feces.</title>
        <authorList>
            <person name="Park J.-E."/>
            <person name="Kim J.-S."/>
            <person name="Park S.-H."/>
        </authorList>
    </citation>
    <scope>NUCLEOTIDE SEQUENCE [LARGE SCALE GENOMIC DNA]</scope>
    <source>
        <strain evidence="4 5">KGMB01111</strain>
    </source>
</reference>
<feature type="region of interest" description="Disordered" evidence="1">
    <location>
        <begin position="215"/>
        <end position="234"/>
    </location>
</feature>
<evidence type="ECO:0000256" key="1">
    <source>
        <dbReference type="SAM" id="MobiDB-lite"/>
    </source>
</evidence>
<keyword evidence="2" id="KW-0472">Membrane</keyword>
<protein>
    <submittedName>
        <fullName evidence="4">Uncharacterized protein</fullName>
    </submittedName>
</protein>
<feature type="chain" id="PRO_5020345617" evidence="3">
    <location>
        <begin position="25"/>
        <end position="362"/>
    </location>
</feature>
<dbReference type="Proteomes" id="UP000290106">
    <property type="component" value="Unassembled WGS sequence"/>
</dbReference>
<feature type="signal peptide" evidence="3">
    <location>
        <begin position="1"/>
        <end position="24"/>
    </location>
</feature>
<dbReference type="AlphaFoldDB" id="A0A4Q1RDA3"/>
<evidence type="ECO:0000256" key="3">
    <source>
        <dbReference type="SAM" id="SignalP"/>
    </source>
</evidence>
<dbReference type="EMBL" id="SDKC01000002">
    <property type="protein sequence ID" value="RXS72587.1"/>
    <property type="molecule type" value="Genomic_DNA"/>
</dbReference>
<dbReference type="RefSeq" id="WP_129259703.1">
    <property type="nucleotide sequence ID" value="NZ_SDKC01000002.1"/>
</dbReference>
<name>A0A4Q1RDA3_9FIRM</name>
<keyword evidence="2" id="KW-1133">Transmembrane helix</keyword>
<accession>A0A4Q1RDA3</accession>
<keyword evidence="5" id="KW-1185">Reference proteome</keyword>
<keyword evidence="3" id="KW-0732">Signal</keyword>
<evidence type="ECO:0000313" key="4">
    <source>
        <dbReference type="EMBL" id="RXS72587.1"/>
    </source>
</evidence>
<feature type="transmembrane region" description="Helical" evidence="2">
    <location>
        <begin position="248"/>
        <end position="268"/>
    </location>
</feature>
<feature type="compositionally biased region" description="Polar residues" evidence="1">
    <location>
        <begin position="218"/>
        <end position="230"/>
    </location>
</feature>
<evidence type="ECO:0000256" key="2">
    <source>
        <dbReference type="SAM" id="Phobius"/>
    </source>
</evidence>
<keyword evidence="2" id="KW-0812">Transmembrane</keyword>
<organism evidence="4 5">
    <name type="scientific">Blautia faecicola</name>
    <dbReference type="NCBI Taxonomy" id="2509240"/>
    <lineage>
        <taxon>Bacteria</taxon>
        <taxon>Bacillati</taxon>
        <taxon>Bacillota</taxon>
        <taxon>Clostridia</taxon>
        <taxon>Lachnospirales</taxon>
        <taxon>Lachnospiraceae</taxon>
        <taxon>Blautia</taxon>
    </lineage>
</organism>
<proteinExistence type="predicted"/>
<sequence length="362" mass="40770">MKKRKIVLASTILLAMIGPYTVKAAETVSEEPTVTESAESEGVTVEQVMTMIDGLKGENTTRDDVEKAENAYEALTTAQKLQVENYDDLQNAKEKYLADEQTGGAYEDTQKQKNGTEYNFRISNYTKQLTLTLRLIVDADGDGNMDVPEIYFISPSNEKYIVGVNESILSNDECNIDIVRTSNYIQLNVTSAAEGVWQVETDTRVVFEASDYADDQQTESFEPTEGVQTEETAEANANVKEKKGTNPIVLFGFLVVVAAVFVLIKKIFSSKDKGENKTVKETTSKEEIIRPLTPEEEIAKIRAEWEEAREEYADEEEEIVPEPMQGAEDDMAQTIEDFEEDDDLEEFDIDFFGHSRFKKPEE</sequence>